<keyword evidence="4" id="KW-0472">Membrane</keyword>
<evidence type="ECO:0000256" key="1">
    <source>
        <dbReference type="ARBA" id="ARBA00022679"/>
    </source>
</evidence>
<keyword evidence="7" id="KW-1185">Reference proteome</keyword>
<name>A0A4Q7NTE8_9ACTN</name>
<dbReference type="InterPro" id="IPR011712">
    <property type="entry name" value="Sig_transdc_His_kin_sub3_dim/P"/>
</dbReference>
<organism evidence="6 7">
    <name type="scientific">Motilibacter rhizosphaerae</name>
    <dbReference type="NCBI Taxonomy" id="598652"/>
    <lineage>
        <taxon>Bacteria</taxon>
        <taxon>Bacillati</taxon>
        <taxon>Actinomycetota</taxon>
        <taxon>Actinomycetes</taxon>
        <taxon>Motilibacterales</taxon>
        <taxon>Motilibacteraceae</taxon>
        <taxon>Motilibacter</taxon>
    </lineage>
</organism>
<dbReference type="PANTHER" id="PTHR24421:SF63">
    <property type="entry name" value="SENSOR HISTIDINE KINASE DESK"/>
    <property type="match status" value="1"/>
</dbReference>
<protein>
    <submittedName>
        <fullName evidence="6">Two-component system sensor histidine kinase DesK</fullName>
    </submittedName>
</protein>
<evidence type="ECO:0000256" key="4">
    <source>
        <dbReference type="SAM" id="Phobius"/>
    </source>
</evidence>
<dbReference type="EMBL" id="SGXD01000002">
    <property type="protein sequence ID" value="RZS89662.1"/>
    <property type="molecule type" value="Genomic_DNA"/>
</dbReference>
<reference evidence="6 7" key="1">
    <citation type="submission" date="2019-02" db="EMBL/GenBank/DDBJ databases">
        <title>Genomic Encyclopedia of Type Strains, Phase IV (KMG-IV): sequencing the most valuable type-strain genomes for metagenomic binning, comparative biology and taxonomic classification.</title>
        <authorList>
            <person name="Goeker M."/>
        </authorList>
    </citation>
    <scope>NUCLEOTIDE SEQUENCE [LARGE SCALE GENOMIC DNA]</scope>
    <source>
        <strain evidence="6 7">DSM 45622</strain>
    </source>
</reference>
<keyword evidence="3" id="KW-0902">Two-component regulatory system</keyword>
<sequence length="374" mass="39479">MSATVPKGPSELHEERRVLGVVMAAVWLVYLQSAYVAAWHAHSTIDKWVSLVALTLFAAGYVTAFTFLRQAFLSSGARSAVRGWTAFGVLAVLALLTLPGAGQQGLSTTVYLAAVGVAWLPGRQRLWAVAGTLGAVLVAQGLEPGWTDEGGDIGGILLASVAVFGITKVIERNAQLREAYEEIARLAVTEERARMSRDLHDILGHSLTVITVKAELAGKLLPVAPERAVSEVADIERLAREALADVRTTISGQRSVTLVTELGGARNALAGAGIDAEVPTAVDEVPGEHREVFGWVVREGVTNVVRHSGARTCTILLTAHSVEVVDDGRGPEDTGGGGQGLRGLRERVQQAGGRLEVGRAGPDGGFRLKVDMLP</sequence>
<dbReference type="InterPro" id="IPR036890">
    <property type="entry name" value="HATPase_C_sf"/>
</dbReference>
<dbReference type="Pfam" id="PF07730">
    <property type="entry name" value="HisKA_3"/>
    <property type="match status" value="1"/>
</dbReference>
<evidence type="ECO:0000256" key="2">
    <source>
        <dbReference type="ARBA" id="ARBA00022777"/>
    </source>
</evidence>
<proteinExistence type="predicted"/>
<dbReference type="InterPro" id="IPR050482">
    <property type="entry name" value="Sensor_HK_TwoCompSys"/>
</dbReference>
<dbReference type="Gene3D" id="1.20.5.1930">
    <property type="match status" value="1"/>
</dbReference>
<dbReference type="GO" id="GO:0046983">
    <property type="term" value="F:protein dimerization activity"/>
    <property type="evidence" value="ECO:0007669"/>
    <property type="project" value="InterPro"/>
</dbReference>
<keyword evidence="1" id="KW-0808">Transferase</keyword>
<dbReference type="AlphaFoldDB" id="A0A4Q7NTE8"/>
<keyword evidence="4" id="KW-0812">Transmembrane</keyword>
<dbReference type="GO" id="GO:0016020">
    <property type="term" value="C:membrane"/>
    <property type="evidence" value="ECO:0007669"/>
    <property type="project" value="InterPro"/>
</dbReference>
<dbReference type="Proteomes" id="UP000293638">
    <property type="component" value="Unassembled WGS sequence"/>
</dbReference>
<feature type="domain" description="Signal transduction histidine kinase subgroup 3 dimerisation and phosphoacceptor" evidence="5">
    <location>
        <begin position="191"/>
        <end position="256"/>
    </location>
</feature>
<dbReference type="SUPFAM" id="SSF55874">
    <property type="entry name" value="ATPase domain of HSP90 chaperone/DNA topoisomerase II/histidine kinase"/>
    <property type="match status" value="1"/>
</dbReference>
<feature type="transmembrane region" description="Helical" evidence="4">
    <location>
        <begin position="48"/>
        <end position="68"/>
    </location>
</feature>
<evidence type="ECO:0000313" key="6">
    <source>
        <dbReference type="EMBL" id="RZS89662.1"/>
    </source>
</evidence>
<accession>A0A4Q7NTE8</accession>
<keyword evidence="2 6" id="KW-0418">Kinase</keyword>
<keyword evidence="4" id="KW-1133">Transmembrane helix</keyword>
<gene>
    <name evidence="6" type="ORF">EV189_1433</name>
</gene>
<comment type="caution">
    <text evidence="6">The sequence shown here is derived from an EMBL/GenBank/DDBJ whole genome shotgun (WGS) entry which is preliminary data.</text>
</comment>
<dbReference type="GO" id="GO:0000155">
    <property type="term" value="F:phosphorelay sensor kinase activity"/>
    <property type="evidence" value="ECO:0007669"/>
    <property type="project" value="InterPro"/>
</dbReference>
<dbReference type="PANTHER" id="PTHR24421">
    <property type="entry name" value="NITRATE/NITRITE SENSOR PROTEIN NARX-RELATED"/>
    <property type="match status" value="1"/>
</dbReference>
<evidence type="ECO:0000313" key="7">
    <source>
        <dbReference type="Proteomes" id="UP000293638"/>
    </source>
</evidence>
<feature type="transmembrane region" description="Helical" evidence="4">
    <location>
        <begin position="21"/>
        <end position="42"/>
    </location>
</feature>
<dbReference type="Gene3D" id="3.30.565.10">
    <property type="entry name" value="Histidine kinase-like ATPase, C-terminal domain"/>
    <property type="match status" value="1"/>
</dbReference>
<feature type="transmembrane region" description="Helical" evidence="4">
    <location>
        <begin position="80"/>
        <end position="98"/>
    </location>
</feature>
<evidence type="ECO:0000259" key="5">
    <source>
        <dbReference type="Pfam" id="PF07730"/>
    </source>
</evidence>
<evidence type="ECO:0000256" key="3">
    <source>
        <dbReference type="ARBA" id="ARBA00023012"/>
    </source>
</evidence>